<proteinExistence type="predicted"/>
<keyword evidence="1" id="KW-0812">Transmembrane</keyword>
<feature type="transmembrane region" description="Helical" evidence="1">
    <location>
        <begin position="7"/>
        <end position="24"/>
    </location>
</feature>
<sequence>MLNKLDMNIYLMTFISLGLGGLLYNRYQEKHNNIDPGEVMRRVLFNETQLSKTGKPIMWIHIPFEKNARVWESFYSRTSNNLNLPYVYMTIKSIIASNANKFHICIIDDDSFERLIPEWRYKVQELSQPSQGRYRTLGMLKLLQLYGGVVVPPSFLCFKPLDNIKRMLSDNETFFTSSPSKSILSESRVFTPSLSIYGSPKGSDAIKEIIYELENSINQDKSYEFDFNGRIEIILMRVIEDYSCQEISPELLGLKTDDGQVVSCEHLLEESADILFSQSACGILIPSQEIQIRNKYSWFEYENIQNILEGNYMLSHYFRESLR</sequence>
<evidence type="ECO:0000256" key="1">
    <source>
        <dbReference type="SAM" id="Phobius"/>
    </source>
</evidence>
<dbReference type="EMBL" id="MN740361">
    <property type="protein sequence ID" value="QHU02643.1"/>
    <property type="molecule type" value="Genomic_DNA"/>
</dbReference>
<keyword evidence="1" id="KW-0472">Membrane</keyword>
<accession>A0A6C0JBF4</accession>
<protein>
    <recommendedName>
        <fullName evidence="3">Glycosyltransferase</fullName>
    </recommendedName>
</protein>
<evidence type="ECO:0000313" key="2">
    <source>
        <dbReference type="EMBL" id="QHU02643.1"/>
    </source>
</evidence>
<name>A0A6C0JBF4_9ZZZZ</name>
<keyword evidence="1" id="KW-1133">Transmembrane helix</keyword>
<organism evidence="2">
    <name type="scientific">viral metagenome</name>
    <dbReference type="NCBI Taxonomy" id="1070528"/>
    <lineage>
        <taxon>unclassified sequences</taxon>
        <taxon>metagenomes</taxon>
        <taxon>organismal metagenomes</taxon>
    </lineage>
</organism>
<dbReference type="AlphaFoldDB" id="A0A6C0JBF4"/>
<evidence type="ECO:0008006" key="3">
    <source>
        <dbReference type="Google" id="ProtNLM"/>
    </source>
</evidence>
<reference evidence="2" key="1">
    <citation type="journal article" date="2020" name="Nature">
        <title>Giant virus diversity and host interactions through global metagenomics.</title>
        <authorList>
            <person name="Schulz F."/>
            <person name="Roux S."/>
            <person name="Paez-Espino D."/>
            <person name="Jungbluth S."/>
            <person name="Walsh D.A."/>
            <person name="Denef V.J."/>
            <person name="McMahon K.D."/>
            <person name="Konstantinidis K.T."/>
            <person name="Eloe-Fadrosh E.A."/>
            <person name="Kyrpides N.C."/>
            <person name="Woyke T."/>
        </authorList>
    </citation>
    <scope>NUCLEOTIDE SEQUENCE</scope>
    <source>
        <strain evidence="2">GVMAG-M-3300025880-76</strain>
    </source>
</reference>